<organism evidence="1 2">
    <name type="scientific">Pseudomonas ulcerans</name>
    <dbReference type="NCBI Taxonomy" id="3115852"/>
    <lineage>
        <taxon>Bacteria</taxon>
        <taxon>Pseudomonadati</taxon>
        <taxon>Pseudomonadota</taxon>
        <taxon>Gammaproteobacteria</taxon>
        <taxon>Pseudomonadales</taxon>
        <taxon>Pseudomonadaceae</taxon>
        <taxon>Pseudomonas</taxon>
    </lineage>
</organism>
<keyword evidence="2" id="KW-1185">Reference proteome</keyword>
<proteinExistence type="predicted"/>
<evidence type="ECO:0008006" key="3">
    <source>
        <dbReference type="Google" id="ProtNLM"/>
    </source>
</evidence>
<dbReference type="Proteomes" id="UP001335100">
    <property type="component" value="Unassembled WGS sequence"/>
</dbReference>
<dbReference type="EMBL" id="JAZDQJ010000032">
    <property type="protein sequence ID" value="MEE1936076.1"/>
    <property type="molecule type" value="Genomic_DNA"/>
</dbReference>
<sequence length="256" mass="28334">MDESRKSLIDQGSIETRNLAECLAVDQRVLAASLASMVDPTLAEALRDAAQASHSLGISKKVATIGLALGQWLEAASEQQRDRHQTLLFAHPSDTVRGWAAFANAWAVRDAGTEQALASQLRFAIDSHFGVREWAWLALRPQLASDLEGSLALLCRHTGNADPLVRRFCIEILRPRGVWCEHIARLKSEPEIAEALLVPLLAEADKYPQDSVANWLNDASKTRPDWVRQLFERYPPACKASMRVFNRATRSLSATA</sequence>
<reference evidence="1 2" key="1">
    <citation type="submission" date="2024-01" db="EMBL/GenBank/DDBJ databases">
        <title>Unpublished Manusciprt.</title>
        <authorList>
            <person name="Duman M."/>
            <person name="Valdes E.G."/>
            <person name="Ajmi N."/>
            <person name="Altun S."/>
            <person name="Saticioglu I.B."/>
        </authorList>
    </citation>
    <scope>NUCLEOTIDE SEQUENCE [LARGE SCALE GENOMIC DNA]</scope>
    <source>
        <strain evidence="1 2">148P</strain>
    </source>
</reference>
<dbReference type="RefSeq" id="WP_330076770.1">
    <property type="nucleotide sequence ID" value="NZ_JAZDQJ010000032.1"/>
</dbReference>
<evidence type="ECO:0000313" key="1">
    <source>
        <dbReference type="EMBL" id="MEE1936076.1"/>
    </source>
</evidence>
<dbReference type="Gene3D" id="1.25.40.290">
    <property type="entry name" value="ARM repeat domains"/>
    <property type="match status" value="1"/>
</dbReference>
<gene>
    <name evidence="1" type="ORF">V0R50_22855</name>
</gene>
<dbReference type="InterPro" id="IPR016024">
    <property type="entry name" value="ARM-type_fold"/>
</dbReference>
<protein>
    <recommendedName>
        <fullName evidence="3">DNA alkylation repair protein</fullName>
    </recommendedName>
</protein>
<evidence type="ECO:0000313" key="2">
    <source>
        <dbReference type="Proteomes" id="UP001335100"/>
    </source>
</evidence>
<dbReference type="SUPFAM" id="SSF48371">
    <property type="entry name" value="ARM repeat"/>
    <property type="match status" value="1"/>
</dbReference>
<comment type="caution">
    <text evidence="1">The sequence shown here is derived from an EMBL/GenBank/DDBJ whole genome shotgun (WGS) entry which is preliminary data.</text>
</comment>
<accession>A0ABU7HXC1</accession>
<name>A0ABU7HXC1_9PSED</name>